<keyword evidence="3" id="KW-1185">Reference proteome</keyword>
<comment type="caution">
    <text evidence="2">The sequence shown here is derived from an EMBL/GenBank/DDBJ whole genome shotgun (WGS) entry which is preliminary data.</text>
</comment>
<dbReference type="EMBL" id="JAAMPI010001193">
    <property type="protein sequence ID" value="KAF4626237.1"/>
    <property type="molecule type" value="Genomic_DNA"/>
</dbReference>
<dbReference type="OrthoDB" id="3520712at2759"/>
<feature type="region of interest" description="Disordered" evidence="1">
    <location>
        <begin position="134"/>
        <end position="171"/>
    </location>
</feature>
<evidence type="ECO:0000256" key="1">
    <source>
        <dbReference type="SAM" id="MobiDB-lite"/>
    </source>
</evidence>
<organism evidence="2 3">
    <name type="scientific">Cudoniella acicularis</name>
    <dbReference type="NCBI Taxonomy" id="354080"/>
    <lineage>
        <taxon>Eukaryota</taxon>
        <taxon>Fungi</taxon>
        <taxon>Dikarya</taxon>
        <taxon>Ascomycota</taxon>
        <taxon>Pezizomycotina</taxon>
        <taxon>Leotiomycetes</taxon>
        <taxon>Helotiales</taxon>
        <taxon>Tricladiaceae</taxon>
        <taxon>Cudoniella</taxon>
    </lineage>
</organism>
<sequence length="719" mass="81324">MAQKWPSNEREFLRRFPVHESSTIHNLPRELKSASGSAWSAKHLQACRVLVQDHSGNIPILNDYKTTATDRVAADRSLLTSLTSVSYEELRSLSHRALRSVPCFGSFFVSLADVTRVRSQSIPSRRLRENIQAPERPNFRSGEGEGFSSSPPIGSSPFTTVSSTYSPRHMNERPDFEEQIDRKKHEVVSANMAAQFISTVIDFYSNQPDGSITTEFFNAPNTFHLVSPHLSCICQDDGAAWRREFNPITRTWINPQSELLYSLEVKSSYFQADSSGIGATSDSTLAQQFCELLGSELSQVVDGDYESLDDERRCRFLVSVHQSDIMIVSCYFSSDYLSYIYSDQPPTHLPYITLHRSRKYDLGDPVDRKEATEAIVALDEYFNQTRPPGKVTKHRTSNGLASDHPRCKCRKHSPPSPFYLQNSAARSGGSHAYRALSSFTHHLSTMARTAGSRVAATMPDYLCAHDPSQLKRLFNAVEPRRIGLSALYMDSLPRWWNTLSPPLEQLVVLLCEQEMPSVGFRGECKLEECDGLNSLVRYLVKADEKFGDEALWLCIMRFRFISSNSLVSKLEGLEVSPPESRVRVEVQVRFNEREEICGFGELMQGLKHLVALSNIFEETLPRLEVCFTTTKPRSPRPGILQIVSKAIDSPCIKEVLDFWRLYNIGARFEYVVDQSGLTIRQIQGSSVGQFDLDYDWELLGSFKGELVFAAKGKFSYREH</sequence>
<dbReference type="AlphaFoldDB" id="A0A8H4RA17"/>
<feature type="compositionally biased region" description="Low complexity" evidence="1">
    <location>
        <begin position="146"/>
        <end position="158"/>
    </location>
</feature>
<evidence type="ECO:0000313" key="2">
    <source>
        <dbReference type="EMBL" id="KAF4626237.1"/>
    </source>
</evidence>
<gene>
    <name evidence="2" type="ORF">G7Y89_g11922</name>
</gene>
<feature type="region of interest" description="Disordered" evidence="1">
    <location>
        <begin position="386"/>
        <end position="407"/>
    </location>
</feature>
<evidence type="ECO:0000313" key="3">
    <source>
        <dbReference type="Proteomes" id="UP000566819"/>
    </source>
</evidence>
<name>A0A8H4RA17_9HELO</name>
<protein>
    <submittedName>
        <fullName evidence="2">Uncharacterized protein</fullName>
    </submittedName>
</protein>
<proteinExistence type="predicted"/>
<dbReference type="Proteomes" id="UP000566819">
    <property type="component" value="Unassembled WGS sequence"/>
</dbReference>
<reference evidence="2 3" key="1">
    <citation type="submission" date="2020-03" db="EMBL/GenBank/DDBJ databases">
        <title>Draft Genome Sequence of Cudoniella acicularis.</title>
        <authorList>
            <person name="Buettner E."/>
            <person name="Kellner H."/>
        </authorList>
    </citation>
    <scope>NUCLEOTIDE SEQUENCE [LARGE SCALE GENOMIC DNA]</scope>
    <source>
        <strain evidence="2 3">DSM 108380</strain>
    </source>
</reference>
<accession>A0A8H4RA17</accession>